<evidence type="ECO:0000313" key="2">
    <source>
        <dbReference type="Ensembl" id="ENSCSAVP00000010080.1"/>
    </source>
</evidence>
<dbReference type="AlphaFoldDB" id="H2YXL9"/>
<keyword evidence="3" id="KW-1185">Reference proteome</keyword>
<name>H2YXL9_CIOSA</name>
<protein>
    <submittedName>
        <fullName evidence="2">Uncharacterized protein</fullName>
    </submittedName>
</protein>
<evidence type="ECO:0000256" key="1">
    <source>
        <dbReference type="SAM" id="MobiDB-lite"/>
    </source>
</evidence>
<sequence>MIDKPSTSGLQQGSDVIAHFAALESRIRARAKESHEMSLTLSDLDLSTDSEVKKDLNEIRKRRTTKLSHKSYSSSSSESEKIDFIKRDMPVKSLNSASVDDTNES</sequence>
<accession>H2YXL9</accession>
<reference evidence="3" key="1">
    <citation type="submission" date="2003-08" db="EMBL/GenBank/DDBJ databases">
        <authorList>
            <person name="Birren B."/>
            <person name="Nusbaum C."/>
            <person name="Abebe A."/>
            <person name="Abouelleil A."/>
            <person name="Adekoya E."/>
            <person name="Ait-zahra M."/>
            <person name="Allen N."/>
            <person name="Allen T."/>
            <person name="An P."/>
            <person name="Anderson M."/>
            <person name="Anderson S."/>
            <person name="Arachchi H."/>
            <person name="Armbruster J."/>
            <person name="Bachantsang P."/>
            <person name="Baldwin J."/>
            <person name="Barry A."/>
            <person name="Bayul T."/>
            <person name="Blitshsteyn B."/>
            <person name="Bloom T."/>
            <person name="Blye J."/>
            <person name="Boguslavskiy L."/>
            <person name="Borowsky M."/>
            <person name="Boukhgalter B."/>
            <person name="Brunache A."/>
            <person name="Butler J."/>
            <person name="Calixte N."/>
            <person name="Calvo S."/>
            <person name="Camarata J."/>
            <person name="Campo K."/>
            <person name="Chang J."/>
            <person name="Cheshatsang Y."/>
            <person name="Citroen M."/>
            <person name="Collymore A."/>
            <person name="Considine T."/>
            <person name="Cook A."/>
            <person name="Cooke P."/>
            <person name="Corum B."/>
            <person name="Cuomo C."/>
            <person name="David R."/>
            <person name="Dawoe T."/>
            <person name="Degray S."/>
            <person name="Dodge S."/>
            <person name="Dooley K."/>
            <person name="Dorje P."/>
            <person name="Dorjee K."/>
            <person name="Dorris L."/>
            <person name="Duffey N."/>
            <person name="Dupes A."/>
            <person name="Elkins T."/>
            <person name="Engels R."/>
            <person name="Erickson J."/>
            <person name="Farina A."/>
            <person name="Faro S."/>
            <person name="Ferreira P."/>
            <person name="Fischer H."/>
            <person name="Fitzgerald M."/>
            <person name="Foley K."/>
            <person name="Gage D."/>
            <person name="Galagan J."/>
            <person name="Gearin G."/>
            <person name="Gnerre S."/>
            <person name="Gnirke A."/>
            <person name="Goyette A."/>
            <person name="Graham J."/>
            <person name="Grandbois E."/>
            <person name="Gyaltsen K."/>
            <person name="Hafez N."/>
            <person name="Hagopian D."/>
            <person name="Hagos B."/>
            <person name="Hall J."/>
            <person name="Hatcher B."/>
            <person name="Heller A."/>
            <person name="Higgins H."/>
            <person name="Honan T."/>
            <person name="Horn A."/>
            <person name="Houde N."/>
            <person name="Hughes L."/>
            <person name="Hulme W."/>
            <person name="Husby E."/>
            <person name="Iliev I."/>
            <person name="Jaffe D."/>
            <person name="Jones C."/>
            <person name="Kamal M."/>
            <person name="Kamat A."/>
            <person name="Kamvysselis M."/>
            <person name="Karlsson E."/>
            <person name="Kells C."/>
            <person name="Kieu A."/>
            <person name="Kisner P."/>
            <person name="Kodira C."/>
            <person name="Kulbokas E."/>
            <person name="Labutti K."/>
            <person name="Lama D."/>
            <person name="Landers T."/>
            <person name="Leger J."/>
            <person name="Levine S."/>
            <person name="Lewis D."/>
            <person name="Lewis T."/>
            <person name="Lindblad-toh K."/>
            <person name="Liu X."/>
            <person name="Lokyitsang T."/>
            <person name="Lokyitsang Y."/>
            <person name="Lucien O."/>
            <person name="Lui A."/>
            <person name="Ma L.J."/>
            <person name="Mabbitt R."/>
            <person name="Macdonald J."/>
            <person name="Maclean C."/>
            <person name="Major J."/>
            <person name="Manning J."/>
            <person name="Marabella R."/>
            <person name="Maru K."/>
            <person name="Matthews C."/>
            <person name="Mauceli E."/>
            <person name="Mccarthy M."/>
            <person name="Mcdonough S."/>
            <person name="Mcghee T."/>
            <person name="Meldrim J."/>
            <person name="Meneus L."/>
            <person name="Mesirov J."/>
            <person name="Mihalev A."/>
            <person name="Mihova T."/>
            <person name="Mikkelsen T."/>
            <person name="Mlenga V."/>
            <person name="Moru K."/>
            <person name="Mozes J."/>
            <person name="Mulrain L."/>
            <person name="Munson G."/>
            <person name="Naylor J."/>
            <person name="Newes C."/>
            <person name="Nguyen C."/>
            <person name="Nguyen N."/>
            <person name="Nguyen T."/>
            <person name="Nicol R."/>
            <person name="Nielsen C."/>
            <person name="Nizzari M."/>
            <person name="Norbu C."/>
            <person name="Norbu N."/>
            <person name="O'donnell P."/>
            <person name="Okoawo O."/>
            <person name="O'leary S."/>
            <person name="Omotosho B."/>
            <person name="O'neill K."/>
            <person name="Osman S."/>
            <person name="Parker S."/>
            <person name="Perrin D."/>
            <person name="Phunkhang P."/>
            <person name="Piqani B."/>
            <person name="Purcell S."/>
            <person name="Rachupka T."/>
            <person name="Ramasamy U."/>
            <person name="Rameau R."/>
            <person name="Ray V."/>
            <person name="Raymond C."/>
            <person name="Retta R."/>
            <person name="Richardson S."/>
            <person name="Rise C."/>
            <person name="Rodriguez J."/>
            <person name="Rogers J."/>
            <person name="Rogov P."/>
            <person name="Rutman M."/>
            <person name="Schupbach R."/>
            <person name="Seaman C."/>
            <person name="Settipalli S."/>
            <person name="Sharpe T."/>
            <person name="Sheridan J."/>
            <person name="Sherpa N."/>
            <person name="Shi J."/>
            <person name="Smirnov S."/>
            <person name="Smith C."/>
            <person name="Sougnez C."/>
            <person name="Spencer B."/>
            <person name="Stalker J."/>
            <person name="Stange-thomann N."/>
            <person name="Stavropoulos S."/>
            <person name="Stetson K."/>
            <person name="Stone C."/>
            <person name="Stone S."/>
            <person name="Stubbs M."/>
            <person name="Talamas J."/>
            <person name="Tchuinga P."/>
            <person name="Tenzing P."/>
            <person name="Tesfaye S."/>
            <person name="Theodore J."/>
            <person name="Thoulutsang Y."/>
            <person name="Topham K."/>
            <person name="Towey S."/>
            <person name="Tsamla T."/>
            <person name="Tsomo N."/>
            <person name="Vallee D."/>
            <person name="Vassiliev H."/>
            <person name="Venkataraman V."/>
            <person name="Vinson J."/>
            <person name="Vo A."/>
            <person name="Wade C."/>
            <person name="Wang S."/>
            <person name="Wangchuk T."/>
            <person name="Wangdi T."/>
            <person name="Whittaker C."/>
            <person name="Wilkinson J."/>
            <person name="Wu Y."/>
            <person name="Wyman D."/>
            <person name="Yadav S."/>
            <person name="Yang S."/>
            <person name="Yang X."/>
            <person name="Yeager S."/>
            <person name="Yee E."/>
            <person name="Young G."/>
            <person name="Zainoun J."/>
            <person name="Zembeck L."/>
            <person name="Zimmer A."/>
            <person name="Zody M."/>
            <person name="Lander E."/>
        </authorList>
    </citation>
    <scope>NUCLEOTIDE SEQUENCE [LARGE SCALE GENOMIC DNA]</scope>
</reference>
<evidence type="ECO:0000313" key="3">
    <source>
        <dbReference type="Proteomes" id="UP000007875"/>
    </source>
</evidence>
<dbReference type="GeneTree" id="ENSGT00660000097459"/>
<feature type="region of interest" description="Disordered" evidence="1">
    <location>
        <begin position="64"/>
        <end position="84"/>
    </location>
</feature>
<proteinExistence type="predicted"/>
<reference evidence="2" key="3">
    <citation type="submission" date="2025-09" db="UniProtKB">
        <authorList>
            <consortium name="Ensembl"/>
        </authorList>
    </citation>
    <scope>IDENTIFICATION</scope>
</reference>
<organism evidence="2 3">
    <name type="scientific">Ciona savignyi</name>
    <name type="common">Pacific transparent sea squirt</name>
    <dbReference type="NCBI Taxonomy" id="51511"/>
    <lineage>
        <taxon>Eukaryota</taxon>
        <taxon>Metazoa</taxon>
        <taxon>Chordata</taxon>
        <taxon>Tunicata</taxon>
        <taxon>Ascidiacea</taxon>
        <taxon>Phlebobranchia</taxon>
        <taxon>Cionidae</taxon>
        <taxon>Ciona</taxon>
    </lineage>
</organism>
<dbReference type="InParanoid" id="H2YXL9"/>
<dbReference type="Proteomes" id="UP000007875">
    <property type="component" value="Unassembled WGS sequence"/>
</dbReference>
<reference evidence="2" key="2">
    <citation type="submission" date="2025-08" db="UniProtKB">
        <authorList>
            <consortium name="Ensembl"/>
        </authorList>
    </citation>
    <scope>IDENTIFICATION</scope>
</reference>
<dbReference type="Ensembl" id="ENSCSAVT00000010202.1">
    <property type="protein sequence ID" value="ENSCSAVP00000010080.1"/>
    <property type="gene ID" value="ENSCSAVG00000005945.1"/>
</dbReference>
<dbReference type="HOGENOM" id="CLU_2242558_0_0_1"/>